<dbReference type="AlphaFoldDB" id="A0A0L8KU90"/>
<dbReference type="OrthoDB" id="2273115at2"/>
<dbReference type="PANTHER" id="PTHR42951">
    <property type="entry name" value="METALLO-BETA-LACTAMASE DOMAIN-CONTAINING"/>
    <property type="match status" value="1"/>
</dbReference>
<name>A0A0L8KU90_STRVR</name>
<reference evidence="2 3" key="1">
    <citation type="submission" date="2015-06" db="EMBL/GenBank/DDBJ databases">
        <authorList>
            <person name="Hoefler B.C."/>
            <person name="Straight P.D."/>
        </authorList>
    </citation>
    <scope>NUCLEOTIDE SEQUENCE [LARGE SCALE GENOMIC DNA]</scope>
    <source>
        <strain evidence="2 3">NRRL 3427</strain>
    </source>
</reference>
<dbReference type="InterPro" id="IPR001279">
    <property type="entry name" value="Metallo-B-lactamas"/>
</dbReference>
<gene>
    <name evidence="2" type="ORF">ADK34_13040</name>
</gene>
<dbReference type="InterPro" id="IPR036866">
    <property type="entry name" value="RibonucZ/Hydroxyglut_hydro"/>
</dbReference>
<evidence type="ECO:0000313" key="3">
    <source>
        <dbReference type="Proteomes" id="UP000037023"/>
    </source>
</evidence>
<accession>A0A0L8KU90</accession>
<dbReference type="RefSeq" id="WP_033212543.1">
    <property type="nucleotide sequence ID" value="NZ_LGUP01000104.1"/>
</dbReference>
<feature type="domain" description="Metallo-beta-lactamase" evidence="1">
    <location>
        <begin position="36"/>
        <end position="223"/>
    </location>
</feature>
<sequence length="285" mass="31334">MTAPTSTLQYDTLCLRRPGLTRDLPPGTREDLQWVSNTATLIYGERDAVVVDTFLTIEQNQQLVDWVKAHNRNLTYIYITHGHGDHAFGAKQLLEAFPRAKAVSTAAVVAKATAEGSPPYFDTFWTSRFPGEVPAPQVFPEVLDGDTFTLEGHTLQVVETGFTDCEGSTALWVPDLRLVVAGDVAYNGIDQYLGETTTASREEWMRATDTLAALDPAYVVAGHKKPDLPDDPKILAETKKYLADFNRLDAETETAAELFEAMLALYPNRANPGSLWGGAKRAKSL</sequence>
<dbReference type="InterPro" id="IPR050855">
    <property type="entry name" value="NDM-1-like"/>
</dbReference>
<dbReference type="SUPFAM" id="SSF56281">
    <property type="entry name" value="Metallo-hydrolase/oxidoreductase"/>
    <property type="match status" value="1"/>
</dbReference>
<dbReference type="PATRIC" id="fig|1938.6.peg.2827"/>
<dbReference type="Pfam" id="PF00753">
    <property type="entry name" value="Lactamase_B"/>
    <property type="match status" value="1"/>
</dbReference>
<comment type="caution">
    <text evidence="2">The sequence shown here is derived from an EMBL/GenBank/DDBJ whole genome shotgun (WGS) entry which is preliminary data.</text>
</comment>
<dbReference type="PANTHER" id="PTHR42951:SF14">
    <property type="entry name" value="METALLO-BETA-LACTAMASE SUPERFAMILY PROTEIN"/>
    <property type="match status" value="1"/>
</dbReference>
<dbReference type="SMART" id="SM00849">
    <property type="entry name" value="Lactamase_B"/>
    <property type="match status" value="1"/>
</dbReference>
<dbReference type="Proteomes" id="UP000037023">
    <property type="component" value="Unassembled WGS sequence"/>
</dbReference>
<dbReference type="EMBL" id="LGUP01000104">
    <property type="protein sequence ID" value="KOG29430.1"/>
    <property type="molecule type" value="Genomic_DNA"/>
</dbReference>
<evidence type="ECO:0000259" key="1">
    <source>
        <dbReference type="SMART" id="SM00849"/>
    </source>
</evidence>
<dbReference type="CDD" id="cd07739">
    <property type="entry name" value="metallo-hydrolase-like_MBL-fold"/>
    <property type="match status" value="1"/>
</dbReference>
<evidence type="ECO:0000313" key="2">
    <source>
        <dbReference type="EMBL" id="KOG29430.1"/>
    </source>
</evidence>
<proteinExistence type="predicted"/>
<organism evidence="2 3">
    <name type="scientific">Streptomyces viridochromogenes</name>
    <dbReference type="NCBI Taxonomy" id="1938"/>
    <lineage>
        <taxon>Bacteria</taxon>
        <taxon>Bacillati</taxon>
        <taxon>Actinomycetota</taxon>
        <taxon>Actinomycetes</taxon>
        <taxon>Kitasatosporales</taxon>
        <taxon>Streptomycetaceae</taxon>
        <taxon>Streptomyces</taxon>
    </lineage>
</organism>
<protein>
    <submittedName>
        <fullName evidence="2">Beta-lactamase</fullName>
    </submittedName>
</protein>
<dbReference type="Gene3D" id="3.60.15.10">
    <property type="entry name" value="Ribonuclease Z/Hydroxyacylglutathione hydrolase-like"/>
    <property type="match status" value="1"/>
</dbReference>